<comment type="subcellular location">
    <subcellularLocation>
        <location evidence="1">Membrane</location>
        <topology evidence="1">Multi-pass membrane protein</topology>
    </subcellularLocation>
</comment>
<dbReference type="Gene3D" id="2.60.470.10">
    <property type="entry name" value="Acid-sensing ion channels like domains"/>
    <property type="match status" value="1"/>
</dbReference>
<keyword evidence="3 13" id="KW-0813">Transport</keyword>
<dbReference type="InterPro" id="IPR020903">
    <property type="entry name" value="ENaC_CS"/>
</dbReference>
<keyword evidence="12 13" id="KW-0407">Ion channel</keyword>
<evidence type="ECO:0000313" key="16">
    <source>
        <dbReference type="WBParaSite" id="PTRK_0001693200.1"/>
    </source>
</evidence>
<feature type="transmembrane region" description="Helical" evidence="14">
    <location>
        <begin position="33"/>
        <end position="54"/>
    </location>
</feature>
<evidence type="ECO:0000256" key="13">
    <source>
        <dbReference type="RuleBase" id="RU000679"/>
    </source>
</evidence>
<dbReference type="PRINTS" id="PR01078">
    <property type="entry name" value="AMINACHANNEL"/>
</dbReference>
<dbReference type="WBParaSite" id="PTRK_0001693200.1">
    <property type="protein sequence ID" value="PTRK_0001693200.1"/>
    <property type="gene ID" value="PTRK_0001693200"/>
</dbReference>
<evidence type="ECO:0000256" key="1">
    <source>
        <dbReference type="ARBA" id="ARBA00004141"/>
    </source>
</evidence>
<evidence type="ECO:0000256" key="3">
    <source>
        <dbReference type="ARBA" id="ARBA00022448"/>
    </source>
</evidence>
<keyword evidence="11 13" id="KW-0739">Sodium transport</keyword>
<evidence type="ECO:0000256" key="6">
    <source>
        <dbReference type="ARBA" id="ARBA00022989"/>
    </source>
</evidence>
<evidence type="ECO:0000256" key="5">
    <source>
        <dbReference type="ARBA" id="ARBA00022692"/>
    </source>
</evidence>
<evidence type="ECO:0000256" key="12">
    <source>
        <dbReference type="ARBA" id="ARBA00023303"/>
    </source>
</evidence>
<dbReference type="FunFam" id="1.10.287.770:FF:000001">
    <property type="entry name" value="Acid-sensing ion channel subunit 1"/>
    <property type="match status" value="1"/>
</dbReference>
<keyword evidence="4 13" id="KW-0894">Sodium channel</keyword>
<dbReference type="AlphaFoldDB" id="A0A0N5A5E9"/>
<keyword evidence="10" id="KW-0325">Glycoprotein</keyword>
<evidence type="ECO:0000256" key="2">
    <source>
        <dbReference type="ARBA" id="ARBA00007193"/>
    </source>
</evidence>
<dbReference type="PANTHER" id="PTHR11690:SF282">
    <property type="entry name" value="DEGENERIN-LIKE PROTEIN ASIC-1"/>
    <property type="match status" value="1"/>
</dbReference>
<dbReference type="InterPro" id="IPR001873">
    <property type="entry name" value="ENaC"/>
</dbReference>
<accession>A0A0N5A5E9</accession>
<keyword evidence="5 13" id="KW-0812">Transmembrane</keyword>
<keyword evidence="8 13" id="KW-0406">Ion transport</keyword>
<proteinExistence type="inferred from homology"/>
<evidence type="ECO:0000256" key="11">
    <source>
        <dbReference type="ARBA" id="ARBA00023201"/>
    </source>
</evidence>
<evidence type="ECO:0000256" key="9">
    <source>
        <dbReference type="ARBA" id="ARBA00023136"/>
    </source>
</evidence>
<dbReference type="GO" id="GO:0005886">
    <property type="term" value="C:plasma membrane"/>
    <property type="evidence" value="ECO:0007669"/>
    <property type="project" value="TreeGrafter"/>
</dbReference>
<dbReference type="Pfam" id="PF00858">
    <property type="entry name" value="ASC"/>
    <property type="match status" value="2"/>
</dbReference>
<dbReference type="PROSITE" id="PS01206">
    <property type="entry name" value="ASC"/>
    <property type="match status" value="1"/>
</dbReference>
<organism evidence="15 16">
    <name type="scientific">Parastrongyloides trichosuri</name>
    <name type="common">Possum-specific nematode worm</name>
    <dbReference type="NCBI Taxonomy" id="131310"/>
    <lineage>
        <taxon>Eukaryota</taxon>
        <taxon>Metazoa</taxon>
        <taxon>Ecdysozoa</taxon>
        <taxon>Nematoda</taxon>
        <taxon>Chromadorea</taxon>
        <taxon>Rhabditida</taxon>
        <taxon>Tylenchina</taxon>
        <taxon>Panagrolaimomorpha</taxon>
        <taxon>Strongyloidoidea</taxon>
        <taxon>Strongyloididae</taxon>
        <taxon>Parastrongyloides</taxon>
    </lineage>
</organism>
<dbReference type="PANTHER" id="PTHR11690">
    <property type="entry name" value="AMILORIDE-SENSITIVE SODIUM CHANNEL-RELATED"/>
    <property type="match status" value="1"/>
</dbReference>
<evidence type="ECO:0000256" key="8">
    <source>
        <dbReference type="ARBA" id="ARBA00023065"/>
    </source>
</evidence>
<keyword evidence="7" id="KW-0915">Sodium</keyword>
<keyword evidence="6 14" id="KW-1133">Transmembrane helix</keyword>
<evidence type="ECO:0000256" key="10">
    <source>
        <dbReference type="ARBA" id="ARBA00023180"/>
    </source>
</evidence>
<comment type="similarity">
    <text evidence="2 13">Belongs to the amiloride-sensitive sodium channel (TC 1.A.6) family.</text>
</comment>
<keyword evidence="9 14" id="KW-0472">Membrane</keyword>
<reference evidence="16" key="1">
    <citation type="submission" date="2017-02" db="UniProtKB">
        <authorList>
            <consortium name="WormBaseParasite"/>
        </authorList>
    </citation>
    <scope>IDENTIFICATION</scope>
</reference>
<evidence type="ECO:0000256" key="7">
    <source>
        <dbReference type="ARBA" id="ARBA00023053"/>
    </source>
</evidence>
<evidence type="ECO:0000256" key="14">
    <source>
        <dbReference type="SAM" id="Phobius"/>
    </source>
</evidence>
<dbReference type="GO" id="GO:0015280">
    <property type="term" value="F:ligand-gated sodium channel activity"/>
    <property type="evidence" value="ECO:0007669"/>
    <property type="project" value="TreeGrafter"/>
</dbReference>
<sequence>MYKNIIHNLSDFASNTSAHGIPRAYNNKGLRRSLWLLLFLTCVGAFFGQAYYLVAKFLRNDKIVSVELKFEKLQFPSVTVCNLNPYKNSLARTMSTLKDTLNAFDSAISSSEKDEKSTRTVKRRNVKNKKNIEIVKSECYKTPEDIYIPAYDGDETCYCIIPTTLKSLWTCSPIREWTKSTCHYCSLTLTPICLRTMNKINIKLLSNESQQEISSTMMHSKFPCICNSIFSDKEECFLTSYLTFTSKWPLTIKDSKCSCYNSNDSNSSINHGSTCLMNDDNNNGINDCLCFAPKYNDNYYCKERTLWYQHKCNNCNWNGLCHKSWSLHSSSNDVCLCDNENKCFNVQYTYESDPIEENENIIRIYQDIRKRPRKSIMNKEQSKNKENIHDISPGKDVMVIYAKCKCTGVMSCQGQRESGPMEKFNELCLCAYNQKNGIVWPCYRPETWKDRKCVGCYGNGGCNYSNSTFTKGKKACKCADIIRFCVETPPPANNLGNLKKIASNLTGALINITNGSSIESLDSTERDAFIDKLIGDDSIPRYWEISKTTLAPEIIEKEIEKQKVFGLKDYTDPIAIRAKSAENLIFAVSNLSEIEKMAIGYTQTEFIKKCSFNGRQCSVEKDFVKYIDPTYGNCFTFNSNQSNRKNIDKAGSINGLRFEAFVNLTDYLPTTEAAGVRLTVHNPEQQPFPDTEGYSAPTGFLSSFGIRLKKVKRLPAPYGDCYEGEKDVDFIYKDKEYSTEGCIRTCLQKNLVQSCGCGDPRFPQYMNDSNCPIGDEKARECLMREIKKSISKESCKCKQPCLSLIYSVTYSSSRWPSGINFKRSCEEGLTPQECLNFYREQGAMIEVFFEQLNYEALEESEAYALPNLISDFGGQLGLFLGCSVITIMEVGILFCDLIFSMFSSLCGCFIRRSNKKENEKSDIDSYYKKVITDHNGHGCVSFVANDLFEENKFK</sequence>
<dbReference type="Proteomes" id="UP000038045">
    <property type="component" value="Unplaced"/>
</dbReference>
<protein>
    <submittedName>
        <fullName evidence="16">Degenerin-like protein unc-105</fullName>
    </submittedName>
</protein>
<name>A0A0N5A5E9_PARTI</name>
<evidence type="ECO:0000313" key="15">
    <source>
        <dbReference type="Proteomes" id="UP000038045"/>
    </source>
</evidence>
<keyword evidence="15" id="KW-1185">Reference proteome</keyword>
<dbReference type="Gene3D" id="1.10.287.770">
    <property type="entry name" value="YojJ-like"/>
    <property type="match status" value="1"/>
</dbReference>
<evidence type="ECO:0000256" key="4">
    <source>
        <dbReference type="ARBA" id="ARBA00022461"/>
    </source>
</evidence>
<dbReference type="STRING" id="131310.A0A0N5A5E9"/>
<feature type="transmembrane region" description="Helical" evidence="14">
    <location>
        <begin position="890"/>
        <end position="910"/>
    </location>
</feature>